<feature type="region of interest" description="Disordered" evidence="1">
    <location>
        <begin position="231"/>
        <end position="365"/>
    </location>
</feature>
<dbReference type="Proteomes" id="UP000000314">
    <property type="component" value="Chromosome 3"/>
</dbReference>
<dbReference type="RefSeq" id="XP_002492346.1">
    <property type="nucleotide sequence ID" value="XM_002492301.1"/>
</dbReference>
<feature type="transmembrane region" description="Helical" evidence="2">
    <location>
        <begin position="81"/>
        <end position="110"/>
    </location>
</feature>
<dbReference type="GeneID" id="8199417"/>
<feature type="compositionally biased region" description="Low complexity" evidence="1">
    <location>
        <begin position="341"/>
        <end position="356"/>
    </location>
</feature>
<dbReference type="AlphaFoldDB" id="C4R3N1"/>
<keyword evidence="4" id="KW-1185">Reference proteome</keyword>
<dbReference type="HOGENOM" id="CLU_758909_0_0_1"/>
<gene>
    <name evidence="3" type="ordered locus">PAS_chr3_0138</name>
</gene>
<organism evidence="3 4">
    <name type="scientific">Komagataella phaffii (strain GS115 / ATCC 20864)</name>
    <name type="common">Yeast</name>
    <name type="synonym">Pichia pastoris</name>
    <dbReference type="NCBI Taxonomy" id="644223"/>
    <lineage>
        <taxon>Eukaryota</taxon>
        <taxon>Fungi</taxon>
        <taxon>Dikarya</taxon>
        <taxon>Ascomycota</taxon>
        <taxon>Saccharomycotina</taxon>
        <taxon>Pichiomycetes</taxon>
        <taxon>Pichiales</taxon>
        <taxon>Pichiaceae</taxon>
        <taxon>Komagataella</taxon>
    </lineage>
</organism>
<keyword evidence="2" id="KW-0812">Transmembrane</keyword>
<protein>
    <submittedName>
        <fullName evidence="3">Uncharacterized protein</fullName>
    </submittedName>
</protein>
<feature type="compositionally biased region" description="Polar residues" evidence="1">
    <location>
        <begin position="260"/>
        <end position="270"/>
    </location>
</feature>
<dbReference type="EMBL" id="FN392321">
    <property type="protein sequence ID" value="CAY70083.1"/>
    <property type="molecule type" value="Genomic_DNA"/>
</dbReference>
<accession>C4R3N1</accession>
<keyword evidence="2" id="KW-0472">Membrane</keyword>
<dbReference type="InParanoid" id="C4R3N1"/>
<evidence type="ECO:0000313" key="3">
    <source>
        <dbReference type="EMBL" id="CAY70083.1"/>
    </source>
</evidence>
<feature type="transmembrane region" description="Helical" evidence="2">
    <location>
        <begin position="41"/>
        <end position="60"/>
    </location>
</feature>
<dbReference type="KEGG" id="ppa:PAS_chr3_0138"/>
<sequence length="365" mass="40721">MALDLGSILWYLPLKVYGTAQVMVAILSFLIWQPIMSVIDVLFYGLIRLPMSILLFKLLLIEDEKLQVHAGRVWEFSKIMYQFLSAAFIVGTCVGVWLGLSLILVSYLLLWEKPIFTPFKISNVLKSIAEYLGFADLWSKIVSSFGEPNAEGREHKTKRYVLSLTSEQLKAMLVGDRKNVNPALSEGSTLVERTQSSRNKIARSVSNNFSKFNNSPRRFSPLSPKSNIEVVNQNFQRPSSSGTTRTSTSTMDSAASTLTETSLPKGNSPVSHPVPPELTVNPLAIPTQPFWRSPSTSDVQQLTETPRSSRSPRDSVTSIVDPQYDDDRYFTPIVSPQAPRSSFSASNNPESSRSISDYVIPEEEE</sequence>
<dbReference type="OrthoDB" id="10333237at2759"/>
<feature type="compositionally biased region" description="Polar residues" evidence="1">
    <location>
        <begin position="293"/>
        <end position="320"/>
    </location>
</feature>
<evidence type="ECO:0000256" key="1">
    <source>
        <dbReference type="SAM" id="MobiDB-lite"/>
    </source>
</evidence>
<evidence type="ECO:0000256" key="2">
    <source>
        <dbReference type="SAM" id="Phobius"/>
    </source>
</evidence>
<keyword evidence="2" id="KW-1133">Transmembrane helix</keyword>
<feature type="compositionally biased region" description="Low complexity" evidence="1">
    <location>
        <begin position="239"/>
        <end position="259"/>
    </location>
</feature>
<evidence type="ECO:0000313" key="4">
    <source>
        <dbReference type="Proteomes" id="UP000000314"/>
    </source>
</evidence>
<reference evidence="3 4" key="1">
    <citation type="journal article" date="2009" name="Nat. Biotechnol.">
        <title>Genome sequence of the recombinant protein production host Pichia pastoris.</title>
        <authorList>
            <person name="De Schutter K."/>
            <person name="Lin Y.C."/>
            <person name="Tiels P."/>
            <person name="Van Hecke A."/>
            <person name="Glinka S."/>
            <person name="Weber-Lehmann J."/>
            <person name="Rouze P."/>
            <person name="Van de Peer Y."/>
            <person name="Callewaert N."/>
        </authorList>
    </citation>
    <scope>NUCLEOTIDE SEQUENCE [LARGE SCALE GENOMIC DNA]</scope>
    <source>
        <strain evidence="4">GS115 / ATCC 20864</strain>
    </source>
</reference>
<proteinExistence type="predicted"/>
<feature type="transmembrane region" description="Helical" evidence="2">
    <location>
        <begin position="12"/>
        <end position="35"/>
    </location>
</feature>
<name>C4R3N1_KOMPG</name>